<dbReference type="RefSeq" id="WP_264323072.1">
    <property type="nucleotide sequence ID" value="NZ_JADEXQ010000001.1"/>
</dbReference>
<dbReference type="AlphaFoldDB" id="A0A928VKG1"/>
<comment type="caution">
    <text evidence="2">The sequence shown here is derived from an EMBL/GenBank/DDBJ whole genome shotgun (WGS) entry which is preliminary data.</text>
</comment>
<protein>
    <submittedName>
        <fullName evidence="2">Uncharacterized protein</fullName>
    </submittedName>
</protein>
<reference evidence="2" key="1">
    <citation type="submission" date="2020-10" db="EMBL/GenBank/DDBJ databases">
        <authorList>
            <person name="Castelo-Branco R."/>
            <person name="Eusebio N."/>
            <person name="Adriana R."/>
            <person name="Vieira A."/>
            <person name="Brugerolle De Fraissinette N."/>
            <person name="Rezende De Castro R."/>
            <person name="Schneider M.P."/>
            <person name="Vasconcelos V."/>
            <person name="Leao P.N."/>
        </authorList>
    </citation>
    <scope>NUCLEOTIDE SEQUENCE</scope>
    <source>
        <strain evidence="2">LEGE 11480</strain>
    </source>
</reference>
<accession>A0A928VKG1</accession>
<name>A0A928VKG1_9CYAN</name>
<organism evidence="2 3">
    <name type="scientific">Romeriopsis navalis LEGE 11480</name>
    <dbReference type="NCBI Taxonomy" id="2777977"/>
    <lineage>
        <taxon>Bacteria</taxon>
        <taxon>Bacillati</taxon>
        <taxon>Cyanobacteriota</taxon>
        <taxon>Cyanophyceae</taxon>
        <taxon>Leptolyngbyales</taxon>
        <taxon>Leptolyngbyaceae</taxon>
        <taxon>Romeriopsis</taxon>
        <taxon>Romeriopsis navalis</taxon>
    </lineage>
</organism>
<keyword evidence="3" id="KW-1185">Reference proteome</keyword>
<evidence type="ECO:0000256" key="1">
    <source>
        <dbReference type="SAM" id="Phobius"/>
    </source>
</evidence>
<sequence>MHWFDIFTDVLTILSIGVAAIAVFQNSRITKRQWNVDVYTIYSQRYADVIHAFPDDAFANRFNAELLPPPNAQLNQVIYRYLSLISDVYYLYRTGYIDQSVWDMWKPETDRTLASPLIARQWPNLKDEFMIHPEFFQYVNEAQKP</sequence>
<keyword evidence="1" id="KW-1133">Transmembrane helix</keyword>
<dbReference type="EMBL" id="JADEXQ010000001">
    <property type="protein sequence ID" value="MBE9028256.1"/>
    <property type="molecule type" value="Genomic_DNA"/>
</dbReference>
<evidence type="ECO:0000313" key="3">
    <source>
        <dbReference type="Proteomes" id="UP000625316"/>
    </source>
</evidence>
<keyword evidence="1" id="KW-0472">Membrane</keyword>
<evidence type="ECO:0000313" key="2">
    <source>
        <dbReference type="EMBL" id="MBE9028256.1"/>
    </source>
</evidence>
<feature type="transmembrane region" description="Helical" evidence="1">
    <location>
        <begin position="6"/>
        <end position="24"/>
    </location>
</feature>
<proteinExistence type="predicted"/>
<keyword evidence="1" id="KW-0812">Transmembrane</keyword>
<gene>
    <name evidence="2" type="ORF">IQ266_00615</name>
</gene>
<dbReference type="Proteomes" id="UP000625316">
    <property type="component" value="Unassembled WGS sequence"/>
</dbReference>